<evidence type="ECO:0008006" key="4">
    <source>
        <dbReference type="Google" id="ProtNLM"/>
    </source>
</evidence>
<protein>
    <recommendedName>
        <fullName evidence="4">Chitin-binding type-2 domain-containing protein</fullName>
    </recommendedName>
</protein>
<gene>
    <name evidence="2" type="ORF">DLJ46_31000</name>
</gene>
<evidence type="ECO:0000256" key="1">
    <source>
        <dbReference type="SAM" id="MobiDB-lite"/>
    </source>
</evidence>
<reference evidence="3" key="1">
    <citation type="submission" date="2018-05" db="EMBL/GenBank/DDBJ databases">
        <title>Micromonospora globispora sp. nov. and Micromonospora rugosa sp. nov., isolated from marine sediment.</title>
        <authorList>
            <person name="Carro L."/>
            <person name="Aysel V."/>
            <person name="Cetin D."/>
            <person name="Igual J.M."/>
            <person name="Klenk H.-P."/>
            <person name="Trujillo M.E."/>
            <person name="Sahin N."/>
        </authorList>
    </citation>
    <scope>NUCLEOTIDE SEQUENCE [LARGE SCALE GENOMIC DNA]</scope>
    <source>
        <strain evidence="3">S2904</strain>
    </source>
</reference>
<sequence length="98" mass="10312">MRPTSTRTGGSRPSPSTSPSPSPGDLCGAPKNPYGYNYCGGSRIYAPAEDVCSYFTCVDNFWDGNGYMVLCNDGLISRTGMGSQPCAGHGGTKQDVYV</sequence>
<keyword evidence="3" id="KW-1185">Reference proteome</keyword>
<proteinExistence type="predicted"/>
<evidence type="ECO:0000313" key="3">
    <source>
        <dbReference type="Proteomes" id="UP000245683"/>
    </source>
</evidence>
<evidence type="ECO:0000313" key="2">
    <source>
        <dbReference type="EMBL" id="PWU43510.1"/>
    </source>
</evidence>
<comment type="caution">
    <text evidence="2">The sequence shown here is derived from an EMBL/GenBank/DDBJ whole genome shotgun (WGS) entry which is preliminary data.</text>
</comment>
<feature type="region of interest" description="Disordered" evidence="1">
    <location>
        <begin position="1"/>
        <end position="28"/>
    </location>
</feature>
<dbReference type="EMBL" id="QGSV01000435">
    <property type="protein sequence ID" value="PWU43510.1"/>
    <property type="molecule type" value="Genomic_DNA"/>
</dbReference>
<dbReference type="AlphaFoldDB" id="A0A317JT30"/>
<dbReference type="Proteomes" id="UP000245683">
    <property type="component" value="Unassembled WGS sequence"/>
</dbReference>
<feature type="compositionally biased region" description="Low complexity" evidence="1">
    <location>
        <begin position="1"/>
        <end position="15"/>
    </location>
</feature>
<accession>A0A317JT30</accession>
<name>A0A317JT30_9ACTN</name>
<organism evidence="2 3">
    <name type="scientific">Micromonospora globispora</name>
    <dbReference type="NCBI Taxonomy" id="1450148"/>
    <lineage>
        <taxon>Bacteria</taxon>
        <taxon>Bacillati</taxon>
        <taxon>Actinomycetota</taxon>
        <taxon>Actinomycetes</taxon>
        <taxon>Micromonosporales</taxon>
        <taxon>Micromonosporaceae</taxon>
        <taxon>Micromonospora</taxon>
    </lineage>
</organism>